<evidence type="ECO:0000313" key="3">
    <source>
        <dbReference type="Proteomes" id="UP001231189"/>
    </source>
</evidence>
<comment type="caution">
    <text evidence="2">The sequence shown here is derived from an EMBL/GenBank/DDBJ whole genome shotgun (WGS) entry which is preliminary data.</text>
</comment>
<dbReference type="Proteomes" id="UP001231189">
    <property type="component" value="Unassembled WGS sequence"/>
</dbReference>
<protein>
    <recommendedName>
        <fullName evidence="1">F-box domain-containing protein</fullName>
    </recommendedName>
</protein>
<dbReference type="AlphaFoldDB" id="A0AAD8VZY1"/>
<dbReference type="InterPro" id="IPR001810">
    <property type="entry name" value="F-box_dom"/>
</dbReference>
<proteinExistence type="predicted"/>
<gene>
    <name evidence="2" type="ORF">QYE76_002879</name>
</gene>
<feature type="domain" description="F-box" evidence="1">
    <location>
        <begin position="26"/>
        <end position="66"/>
    </location>
</feature>
<keyword evidence="3" id="KW-1185">Reference proteome</keyword>
<dbReference type="Gene3D" id="1.20.1280.50">
    <property type="match status" value="1"/>
</dbReference>
<reference evidence="2" key="1">
    <citation type="submission" date="2023-07" db="EMBL/GenBank/DDBJ databases">
        <title>A chromosome-level genome assembly of Lolium multiflorum.</title>
        <authorList>
            <person name="Chen Y."/>
            <person name="Copetti D."/>
            <person name="Kolliker R."/>
            <person name="Studer B."/>
        </authorList>
    </citation>
    <scope>NUCLEOTIDE SEQUENCE</scope>
    <source>
        <strain evidence="2">02402/16</strain>
        <tissue evidence="2">Leaf</tissue>
    </source>
</reference>
<evidence type="ECO:0000313" key="2">
    <source>
        <dbReference type="EMBL" id="KAK1628564.1"/>
    </source>
</evidence>
<dbReference type="PANTHER" id="PTHR35828">
    <property type="entry name" value="OS08G0203800 PROTEIN-RELATED"/>
    <property type="match status" value="1"/>
</dbReference>
<dbReference type="Pfam" id="PF12937">
    <property type="entry name" value="F-box-like"/>
    <property type="match status" value="1"/>
</dbReference>
<accession>A0AAD8VZY1</accession>
<dbReference type="EMBL" id="JAUUTY010000005">
    <property type="protein sequence ID" value="KAK1628564.1"/>
    <property type="molecule type" value="Genomic_DNA"/>
</dbReference>
<dbReference type="PANTHER" id="PTHR35828:SF16">
    <property type="entry name" value="F-BOX DOMAIN-CONTAINING PROTEIN"/>
    <property type="match status" value="1"/>
</dbReference>
<evidence type="ECO:0000259" key="1">
    <source>
        <dbReference type="SMART" id="SM00256"/>
    </source>
</evidence>
<dbReference type="InterPro" id="IPR036047">
    <property type="entry name" value="F-box-like_dom_sf"/>
</dbReference>
<name>A0AAD8VZY1_LOLMU</name>
<organism evidence="2 3">
    <name type="scientific">Lolium multiflorum</name>
    <name type="common">Italian ryegrass</name>
    <name type="synonym">Lolium perenne subsp. multiflorum</name>
    <dbReference type="NCBI Taxonomy" id="4521"/>
    <lineage>
        <taxon>Eukaryota</taxon>
        <taxon>Viridiplantae</taxon>
        <taxon>Streptophyta</taxon>
        <taxon>Embryophyta</taxon>
        <taxon>Tracheophyta</taxon>
        <taxon>Spermatophyta</taxon>
        <taxon>Magnoliopsida</taxon>
        <taxon>Liliopsida</taxon>
        <taxon>Poales</taxon>
        <taxon>Poaceae</taxon>
        <taxon>BOP clade</taxon>
        <taxon>Pooideae</taxon>
        <taxon>Poodae</taxon>
        <taxon>Poeae</taxon>
        <taxon>Poeae Chloroplast Group 2 (Poeae type)</taxon>
        <taxon>Loliodinae</taxon>
        <taxon>Loliinae</taxon>
        <taxon>Lolium</taxon>
    </lineage>
</organism>
<sequence>MMPLGRQRRRRRRRLGPWRGDAGVVLPSELVLEILERASPSTAVRCAATCRPWLRMVSRRSFVRRASRPRRALLLGFFVFDHAEEDEQAMLQPRFVPCPGGPAGWRCPYIPRLDPRCLDMDPVLCRNGYLLLSRVALAMPTTATAINYCVCNPATGSCC</sequence>
<dbReference type="SMART" id="SM00256">
    <property type="entry name" value="FBOX"/>
    <property type="match status" value="1"/>
</dbReference>
<dbReference type="SUPFAM" id="SSF81383">
    <property type="entry name" value="F-box domain"/>
    <property type="match status" value="1"/>
</dbReference>